<dbReference type="Gene3D" id="3.40.140.10">
    <property type="entry name" value="Cytidine Deaminase, domain 2"/>
    <property type="match status" value="1"/>
</dbReference>
<accession>A0A329QFI0</accession>
<dbReference type="GO" id="GO:0003824">
    <property type="term" value="F:catalytic activity"/>
    <property type="evidence" value="ECO:0007669"/>
    <property type="project" value="InterPro"/>
</dbReference>
<sequence>MDPEDAKIITLARSLRARNGTVDGAAVRDPDGRTYAASSVGLPSLKLSALEAAVAMAVSSGARGLDAAAVVTTADPGDIDVAVVGDLGGAGTPVLVAAPDGSLVATRPA</sequence>
<name>A0A329QFI0_9ACTN</name>
<evidence type="ECO:0000313" key="2">
    <source>
        <dbReference type="Proteomes" id="UP000250462"/>
    </source>
</evidence>
<dbReference type="SUPFAM" id="SSF53927">
    <property type="entry name" value="Cytidine deaminase-like"/>
    <property type="match status" value="1"/>
</dbReference>
<dbReference type="InterPro" id="IPR016193">
    <property type="entry name" value="Cytidine_deaminase-like"/>
</dbReference>
<protein>
    <submittedName>
        <fullName evidence="1">Cytidine deaminase</fullName>
    </submittedName>
</protein>
<keyword evidence="2" id="KW-1185">Reference proteome</keyword>
<dbReference type="Proteomes" id="UP000250462">
    <property type="component" value="Unassembled WGS sequence"/>
</dbReference>
<reference evidence="1 2" key="1">
    <citation type="submission" date="2018-06" db="EMBL/GenBank/DDBJ databases">
        <title>Phytoactinopolyspora halophila sp. nov., a novel halophilic actinomycete isolated from a saline soil in China.</title>
        <authorList>
            <person name="Tang S.-K."/>
        </authorList>
    </citation>
    <scope>NUCLEOTIDE SEQUENCE [LARGE SCALE GENOMIC DNA]</scope>
    <source>
        <strain evidence="1 2">YIM 96934</strain>
    </source>
</reference>
<organism evidence="1 2">
    <name type="scientific">Phytoactinopolyspora halophila</name>
    <dbReference type="NCBI Taxonomy" id="1981511"/>
    <lineage>
        <taxon>Bacteria</taxon>
        <taxon>Bacillati</taxon>
        <taxon>Actinomycetota</taxon>
        <taxon>Actinomycetes</taxon>
        <taxon>Jiangellales</taxon>
        <taxon>Jiangellaceae</taxon>
        <taxon>Phytoactinopolyspora</taxon>
    </lineage>
</organism>
<evidence type="ECO:0000313" key="1">
    <source>
        <dbReference type="EMBL" id="RAW11016.1"/>
    </source>
</evidence>
<comment type="caution">
    <text evidence="1">The sequence shown here is derived from an EMBL/GenBank/DDBJ whole genome shotgun (WGS) entry which is preliminary data.</text>
</comment>
<gene>
    <name evidence="1" type="ORF">DPM12_17940</name>
</gene>
<dbReference type="EMBL" id="QMIG01000023">
    <property type="protein sequence ID" value="RAW11016.1"/>
    <property type="molecule type" value="Genomic_DNA"/>
</dbReference>
<proteinExistence type="predicted"/>
<dbReference type="RefSeq" id="WP_112259757.1">
    <property type="nucleotide sequence ID" value="NZ_QMIG01000023.1"/>
</dbReference>
<dbReference type="OrthoDB" id="3392994at2"/>
<dbReference type="AlphaFoldDB" id="A0A329QFI0"/>